<organism evidence="1 2">
    <name type="scientific">Sphingobacterium kitahiroshimense</name>
    <dbReference type="NCBI Taxonomy" id="470446"/>
    <lineage>
        <taxon>Bacteria</taxon>
        <taxon>Pseudomonadati</taxon>
        <taxon>Bacteroidota</taxon>
        <taxon>Sphingobacteriia</taxon>
        <taxon>Sphingobacteriales</taxon>
        <taxon>Sphingobacteriaceae</taxon>
        <taxon>Sphingobacterium</taxon>
    </lineage>
</organism>
<accession>A0ABV0BWS9</accession>
<evidence type="ECO:0000313" key="2">
    <source>
        <dbReference type="Proteomes" id="UP001409291"/>
    </source>
</evidence>
<protein>
    <submittedName>
        <fullName evidence="1">Uncharacterized protein</fullName>
    </submittedName>
</protein>
<proteinExistence type="predicted"/>
<comment type="caution">
    <text evidence="1">The sequence shown here is derived from an EMBL/GenBank/DDBJ whole genome shotgun (WGS) entry which is preliminary data.</text>
</comment>
<dbReference type="RefSeq" id="WP_021191216.1">
    <property type="nucleotide sequence ID" value="NZ_JAOQNK010000001.1"/>
</dbReference>
<name>A0ABV0BWS9_9SPHI</name>
<evidence type="ECO:0000313" key="1">
    <source>
        <dbReference type="EMBL" id="MEN5379024.1"/>
    </source>
</evidence>
<sequence>MGKMYNDVVELLPELIHCFNNHLMFDSLEEEDVISFLPIEDEEVAKEFVAHTNKVLSDHFEVEDGELCYPEDSYLDKIDNPIFFWKDYLGCFFNFELVEDLLDREDIRGTSFGTYRITHIAFINEVNKRIKKRRLNGINLEYRVIPTPLDSNKHWNRTYDKEF</sequence>
<dbReference type="Proteomes" id="UP001409291">
    <property type="component" value="Unassembled WGS sequence"/>
</dbReference>
<reference evidence="1 2" key="1">
    <citation type="submission" date="2024-04" db="EMBL/GenBank/DDBJ databases">
        <title>WGS of bacteria from Torrens River.</title>
        <authorList>
            <person name="Wyrsch E.R."/>
            <person name="Drigo B."/>
        </authorList>
    </citation>
    <scope>NUCLEOTIDE SEQUENCE [LARGE SCALE GENOMIC DNA]</scope>
    <source>
        <strain evidence="1 2">TWI391</strain>
    </source>
</reference>
<dbReference type="EMBL" id="JBDJNQ010000008">
    <property type="protein sequence ID" value="MEN5379024.1"/>
    <property type="molecule type" value="Genomic_DNA"/>
</dbReference>
<gene>
    <name evidence="1" type="ORF">ABE541_17305</name>
</gene>
<keyword evidence="2" id="KW-1185">Reference proteome</keyword>